<dbReference type="InterPro" id="IPR054271">
    <property type="entry name" value="DUF7002"/>
</dbReference>
<dbReference type="RefSeq" id="WP_133225972.1">
    <property type="nucleotide sequence ID" value="NZ_SMRT01000002.1"/>
</dbReference>
<comment type="caution">
    <text evidence="1">The sequence shown here is derived from an EMBL/GenBank/DDBJ whole genome shotgun (WGS) entry which is preliminary data.</text>
</comment>
<evidence type="ECO:0000313" key="2">
    <source>
        <dbReference type="Proteomes" id="UP000295636"/>
    </source>
</evidence>
<accession>A0A4R5KWC3</accession>
<organism evidence="1 2">
    <name type="scientific">Paenibacillus piri</name>
    <dbReference type="NCBI Taxonomy" id="2547395"/>
    <lineage>
        <taxon>Bacteria</taxon>
        <taxon>Bacillati</taxon>
        <taxon>Bacillota</taxon>
        <taxon>Bacilli</taxon>
        <taxon>Bacillales</taxon>
        <taxon>Paenibacillaceae</taxon>
        <taxon>Paenibacillus</taxon>
    </lineage>
</organism>
<dbReference type="OrthoDB" id="2610977at2"/>
<evidence type="ECO:0008006" key="3">
    <source>
        <dbReference type="Google" id="ProtNLM"/>
    </source>
</evidence>
<gene>
    <name evidence="1" type="ORF">E1757_06170</name>
</gene>
<name>A0A4R5KWC3_9BACL</name>
<dbReference type="AlphaFoldDB" id="A0A4R5KWC3"/>
<dbReference type="EMBL" id="SMRT01000002">
    <property type="protein sequence ID" value="TDF99435.1"/>
    <property type="molecule type" value="Genomic_DNA"/>
</dbReference>
<reference evidence="1 2" key="1">
    <citation type="submission" date="2019-03" db="EMBL/GenBank/DDBJ databases">
        <title>This is whole genome sequence of Paenibacillus sp MS74 strain.</title>
        <authorList>
            <person name="Trinh H.N."/>
        </authorList>
    </citation>
    <scope>NUCLEOTIDE SEQUENCE [LARGE SCALE GENOMIC DNA]</scope>
    <source>
        <strain evidence="1 2">MS74</strain>
    </source>
</reference>
<sequence>MENKDTVIAAITRAKGRKSLYHFTRERNLPAIAQFDALLSSYTINPLFAGERRSEAKAVNYNGYRITINAHLKIPDSMMDAAITQEQFRTCLDRHVFFWPTLKDCRKMLDTYTRREPDESFAIMEFDARSLLSEHFSAAKLSKYDSGSSPRFPTLCSYRKSPDMFLPLNRFKTVVNNIVPAKASEIREILIEDRVIEVSKHLRAVYADHGKGIPDCWRDLAKPLTDLQIEKERIEQERVE</sequence>
<dbReference type="Pfam" id="PF22531">
    <property type="entry name" value="DUF7002"/>
    <property type="match status" value="1"/>
</dbReference>
<keyword evidence="2" id="KW-1185">Reference proteome</keyword>
<dbReference type="Proteomes" id="UP000295636">
    <property type="component" value="Unassembled WGS sequence"/>
</dbReference>
<evidence type="ECO:0000313" key="1">
    <source>
        <dbReference type="EMBL" id="TDF99435.1"/>
    </source>
</evidence>
<proteinExistence type="predicted"/>
<protein>
    <recommendedName>
        <fullName evidence="3">DUF4433 domain-containing protein</fullName>
    </recommendedName>
</protein>